<dbReference type="GO" id="GO:0005524">
    <property type="term" value="F:ATP binding"/>
    <property type="evidence" value="ECO:0007669"/>
    <property type="project" value="UniProtKB-KW"/>
</dbReference>
<evidence type="ECO:0000256" key="1">
    <source>
        <dbReference type="ARBA" id="ARBA00022490"/>
    </source>
</evidence>
<reference evidence="14" key="1">
    <citation type="submission" date="2019-10" db="EMBL/GenBank/DDBJ databases">
        <title>Complete genome sequence of Corynebacterium urogenitalis DSM 108747, isolated from the genital tract of a cow.</title>
        <authorList>
            <person name="Ruckert C."/>
            <person name="Ballas P."/>
            <person name="Wagener K."/>
            <person name="Drillich M."/>
            <person name="Kaempfer P."/>
            <person name="Busse H.-J."/>
            <person name="Ehling-Schulz M."/>
        </authorList>
    </citation>
    <scope>NUCLEOTIDE SEQUENCE [LARGE SCALE GENOMIC DNA]</scope>
    <source>
        <strain evidence="14">LMM 1652</strain>
    </source>
</reference>
<dbReference type="GO" id="GO:0005737">
    <property type="term" value="C:cytoplasm"/>
    <property type="evidence" value="ECO:0007669"/>
    <property type="project" value="UniProtKB-SubCell"/>
</dbReference>
<dbReference type="OrthoDB" id="9800696at2"/>
<comment type="similarity">
    <text evidence="10">Belongs to the MnmA/TRMU family.</text>
</comment>
<sequence length="382" mass="41449">MRVVAAMSGGVDSAVAASRALEAGHEVIGVHLALSRSPEAVRAGSRGCCSLEDSADARRVADKLGIPFYVWDFSDRFAEDVIDDFVDSYSIGETPNPCLRCNEKIKFEALLDRSIALGFDAVVTGHYARLHDGVMRRGIDSNKDQSYVLGVLTDEQLAHCMFPVGDTIKPEIREEAKSHGFGVASKPDSHDICFIPDGRTQAFLGKKIGLRPGIMKDQDGRTVAEHDGVYGFTIGQRKGLGVPREALDGSPRYVTDIDAATGTVTIGRREDLRTGAIIADRLKRLNPDIHGREFRCDVQVRAHGGVVPALARLVDDPDPVTPAGREKKPGEAPWRMELQLLEPLEGVARGQAAVVYQPDEEGDILLGSGTIRATEPWSARED</sequence>
<dbReference type="Gene3D" id="2.40.30.10">
    <property type="entry name" value="Translation factors"/>
    <property type="match status" value="1"/>
</dbReference>
<accession>A0A5J6ZAY2</accession>
<dbReference type="InterPro" id="IPR004506">
    <property type="entry name" value="MnmA-like"/>
</dbReference>
<comment type="caution">
    <text evidence="10">Lacks conserved residue(s) required for the propagation of feature annotation.</text>
</comment>
<feature type="region of interest" description="Interaction with tRNA" evidence="10">
    <location>
        <begin position="143"/>
        <end position="145"/>
    </location>
</feature>
<evidence type="ECO:0000256" key="2">
    <source>
        <dbReference type="ARBA" id="ARBA00022555"/>
    </source>
</evidence>
<dbReference type="Gene3D" id="2.30.30.280">
    <property type="entry name" value="Adenine nucleotide alpha hydrolases-like domains"/>
    <property type="match status" value="1"/>
</dbReference>
<keyword evidence="8" id="KW-1015">Disulfide bond</keyword>
<dbReference type="RefSeq" id="WP_151903023.1">
    <property type="nucleotide sequence ID" value="NZ_CP045032.1"/>
</dbReference>
<dbReference type="GO" id="GO:0002143">
    <property type="term" value="P:tRNA wobble position uridine thiolation"/>
    <property type="evidence" value="ECO:0007669"/>
    <property type="project" value="TreeGrafter"/>
</dbReference>
<dbReference type="CDD" id="cd01998">
    <property type="entry name" value="MnmA_TRMU-like"/>
    <property type="match status" value="1"/>
</dbReference>
<comment type="subcellular location">
    <subcellularLocation>
        <location evidence="10">Cytoplasm</location>
    </subcellularLocation>
</comment>
<feature type="active site" description="Nucleophile" evidence="10">
    <location>
        <position position="101"/>
    </location>
</feature>
<feature type="binding site" evidence="10">
    <location>
        <begin position="6"/>
        <end position="13"/>
    </location>
    <ligand>
        <name>ATP</name>
        <dbReference type="ChEBI" id="CHEBI:30616"/>
    </ligand>
</feature>
<keyword evidence="2 10" id="KW-0820">tRNA-binding</keyword>
<feature type="binding site" evidence="10">
    <location>
        <position position="32"/>
    </location>
    <ligand>
        <name>ATP</name>
        <dbReference type="ChEBI" id="CHEBI:30616"/>
    </ligand>
</feature>
<evidence type="ECO:0000256" key="5">
    <source>
        <dbReference type="ARBA" id="ARBA00022741"/>
    </source>
</evidence>
<dbReference type="AlphaFoldDB" id="A0A5J6ZAY2"/>
<keyword evidence="4 10" id="KW-0819">tRNA processing</keyword>
<feature type="site" description="Interaction with tRNA" evidence="10">
    <location>
        <position position="126"/>
    </location>
</feature>
<evidence type="ECO:0000259" key="11">
    <source>
        <dbReference type="Pfam" id="PF20258"/>
    </source>
</evidence>
<evidence type="ECO:0000256" key="6">
    <source>
        <dbReference type="ARBA" id="ARBA00022840"/>
    </source>
</evidence>
<dbReference type="EMBL" id="CP045032">
    <property type="protein sequence ID" value="QFQ02687.1"/>
    <property type="molecule type" value="Genomic_DNA"/>
</dbReference>
<dbReference type="KEGG" id="cuo:CUROG_06655"/>
<dbReference type="Proteomes" id="UP000326711">
    <property type="component" value="Chromosome"/>
</dbReference>
<evidence type="ECO:0000256" key="4">
    <source>
        <dbReference type="ARBA" id="ARBA00022694"/>
    </source>
</evidence>
<evidence type="ECO:0000256" key="9">
    <source>
        <dbReference type="ARBA" id="ARBA00051542"/>
    </source>
</evidence>
<keyword evidence="3 10" id="KW-0808">Transferase</keyword>
<dbReference type="InterPro" id="IPR023382">
    <property type="entry name" value="MnmA-like_central_sf"/>
</dbReference>
<comment type="function">
    <text evidence="10">Catalyzes the 2-thiolation of uridine at the wobble position (U34) of tRNA, leading to the formation of s(2)U34.</text>
</comment>
<dbReference type="Pfam" id="PF03054">
    <property type="entry name" value="tRNA_Me_trans"/>
    <property type="match status" value="1"/>
</dbReference>
<organism evidence="13 14">
    <name type="scientific">Corynebacterium urogenitale</name>
    <dbReference type="NCBI Taxonomy" id="2487892"/>
    <lineage>
        <taxon>Bacteria</taxon>
        <taxon>Bacillati</taxon>
        <taxon>Actinomycetota</taxon>
        <taxon>Actinomycetes</taxon>
        <taxon>Mycobacteriales</taxon>
        <taxon>Corynebacteriaceae</taxon>
        <taxon>Corynebacterium</taxon>
    </lineage>
</organism>
<evidence type="ECO:0000256" key="10">
    <source>
        <dbReference type="HAMAP-Rule" id="MF_00144"/>
    </source>
</evidence>
<feature type="site" description="Interaction with tRNA" evidence="10">
    <location>
        <position position="351"/>
    </location>
</feature>
<feature type="domain" description="tRNA-specific 2-thiouridylase MnmA-like C-terminal" evidence="11">
    <location>
        <begin position="335"/>
        <end position="371"/>
    </location>
</feature>
<protein>
    <recommendedName>
        <fullName evidence="10">tRNA-specific 2-thiouridylase MnmA</fullName>
        <ecNumber evidence="10">2.8.1.13</ecNumber>
    </recommendedName>
</protein>
<evidence type="ECO:0000256" key="7">
    <source>
        <dbReference type="ARBA" id="ARBA00022884"/>
    </source>
</evidence>
<evidence type="ECO:0000313" key="13">
    <source>
        <dbReference type="EMBL" id="QFQ02687.1"/>
    </source>
</evidence>
<dbReference type="PANTHER" id="PTHR11933">
    <property type="entry name" value="TRNA 5-METHYLAMINOMETHYL-2-THIOURIDYLATE -METHYLTRANSFERASE"/>
    <property type="match status" value="1"/>
</dbReference>
<dbReference type="HAMAP" id="MF_00144">
    <property type="entry name" value="tRNA_thiouridyl_MnmA"/>
    <property type="match status" value="1"/>
</dbReference>
<keyword evidence="14" id="KW-1185">Reference proteome</keyword>
<dbReference type="Pfam" id="PF20259">
    <property type="entry name" value="tRNA_Me_trans_M"/>
    <property type="match status" value="1"/>
</dbReference>
<dbReference type="NCBIfam" id="TIGR00420">
    <property type="entry name" value="trmU"/>
    <property type="match status" value="1"/>
</dbReference>
<name>A0A5J6ZAY2_9CORY</name>
<dbReference type="InterPro" id="IPR046884">
    <property type="entry name" value="MnmA-like_central"/>
</dbReference>
<evidence type="ECO:0000256" key="3">
    <source>
        <dbReference type="ARBA" id="ARBA00022679"/>
    </source>
</evidence>
<dbReference type="SUPFAM" id="SSF52402">
    <property type="entry name" value="Adenine nucleotide alpha hydrolases-like"/>
    <property type="match status" value="1"/>
</dbReference>
<dbReference type="FunFam" id="3.40.50.620:FF:000057">
    <property type="entry name" value="tRNA-specific 2-thiouridylase MnmA"/>
    <property type="match status" value="1"/>
</dbReference>
<keyword evidence="5 10" id="KW-0547">Nucleotide-binding</keyword>
<feature type="binding site" evidence="10">
    <location>
        <position position="125"/>
    </location>
    <ligand>
        <name>ATP</name>
        <dbReference type="ChEBI" id="CHEBI:30616"/>
    </ligand>
</feature>
<keyword evidence="7 10" id="KW-0694">RNA-binding</keyword>
<gene>
    <name evidence="10 13" type="primary">mnmA</name>
    <name evidence="13" type="ORF">CUROG_06655</name>
</gene>
<dbReference type="NCBIfam" id="NF001138">
    <property type="entry name" value="PRK00143.1"/>
    <property type="match status" value="1"/>
</dbReference>
<evidence type="ECO:0000259" key="12">
    <source>
        <dbReference type="Pfam" id="PF20259"/>
    </source>
</evidence>
<dbReference type="InterPro" id="IPR014729">
    <property type="entry name" value="Rossmann-like_a/b/a_fold"/>
</dbReference>
<dbReference type="Pfam" id="PF20258">
    <property type="entry name" value="tRNA_Me_trans_C"/>
    <property type="match status" value="1"/>
</dbReference>
<dbReference type="GO" id="GO:0000049">
    <property type="term" value="F:tRNA binding"/>
    <property type="evidence" value="ECO:0007669"/>
    <property type="project" value="UniProtKB-KW"/>
</dbReference>
<dbReference type="EC" id="2.8.1.13" evidence="10"/>
<feature type="active site" description="Cysteine persulfide intermediate" evidence="10">
    <location>
        <position position="193"/>
    </location>
</feature>
<feature type="domain" description="tRNA-specific 2-thiouridylase MnmA-like central" evidence="12">
    <location>
        <begin position="202"/>
        <end position="268"/>
    </location>
</feature>
<evidence type="ECO:0000256" key="8">
    <source>
        <dbReference type="ARBA" id="ARBA00023157"/>
    </source>
</evidence>
<proteinExistence type="inferred from homology"/>
<keyword evidence="1 10" id="KW-0963">Cytoplasm</keyword>
<comment type="catalytic activity">
    <reaction evidence="9 10">
        <text>S-sulfanyl-L-cysteinyl-[protein] + uridine(34) in tRNA + AH2 + ATP = 2-thiouridine(34) in tRNA + L-cysteinyl-[protein] + A + AMP + diphosphate + H(+)</text>
        <dbReference type="Rhea" id="RHEA:47032"/>
        <dbReference type="Rhea" id="RHEA-COMP:10131"/>
        <dbReference type="Rhea" id="RHEA-COMP:11726"/>
        <dbReference type="Rhea" id="RHEA-COMP:11727"/>
        <dbReference type="Rhea" id="RHEA-COMP:11728"/>
        <dbReference type="ChEBI" id="CHEBI:13193"/>
        <dbReference type="ChEBI" id="CHEBI:15378"/>
        <dbReference type="ChEBI" id="CHEBI:17499"/>
        <dbReference type="ChEBI" id="CHEBI:29950"/>
        <dbReference type="ChEBI" id="CHEBI:30616"/>
        <dbReference type="ChEBI" id="CHEBI:33019"/>
        <dbReference type="ChEBI" id="CHEBI:61963"/>
        <dbReference type="ChEBI" id="CHEBI:65315"/>
        <dbReference type="ChEBI" id="CHEBI:87170"/>
        <dbReference type="ChEBI" id="CHEBI:456215"/>
        <dbReference type="EC" id="2.8.1.13"/>
    </reaction>
</comment>
<dbReference type="InterPro" id="IPR046885">
    <property type="entry name" value="MnmA-like_C"/>
</dbReference>
<evidence type="ECO:0000313" key="14">
    <source>
        <dbReference type="Proteomes" id="UP000326711"/>
    </source>
</evidence>
<dbReference type="Gene3D" id="3.40.50.620">
    <property type="entry name" value="HUPs"/>
    <property type="match status" value="1"/>
</dbReference>
<keyword evidence="6 10" id="KW-0067">ATP-binding</keyword>
<dbReference type="GO" id="GO:0103016">
    <property type="term" value="F:tRNA-uridine 2-sulfurtransferase activity"/>
    <property type="evidence" value="ECO:0007669"/>
    <property type="project" value="UniProtKB-EC"/>
</dbReference>
<dbReference type="PANTHER" id="PTHR11933:SF5">
    <property type="entry name" value="MITOCHONDRIAL TRNA-SPECIFIC 2-THIOURIDYLASE 1"/>
    <property type="match status" value="1"/>
</dbReference>